<dbReference type="NCBIfam" id="NF005414">
    <property type="entry name" value="PRK06988.1"/>
    <property type="match status" value="1"/>
</dbReference>
<gene>
    <name evidence="3" type="ORF">F2P47_14450</name>
</gene>
<dbReference type="Pfam" id="PF00551">
    <property type="entry name" value="Formyl_trans_N"/>
    <property type="match status" value="1"/>
</dbReference>
<reference evidence="3 4" key="1">
    <citation type="submission" date="2019-09" db="EMBL/GenBank/DDBJ databases">
        <title>Parvibaculum sedimenti sp. nov., isolated from sediment.</title>
        <authorList>
            <person name="Wang Y."/>
        </authorList>
    </citation>
    <scope>NUCLEOTIDE SEQUENCE [LARGE SCALE GENOMIC DNA]</scope>
    <source>
        <strain evidence="3 4">HXT-9</strain>
    </source>
</reference>
<dbReference type="GO" id="GO:0004479">
    <property type="term" value="F:methionyl-tRNA formyltransferase activity"/>
    <property type="evidence" value="ECO:0007669"/>
    <property type="project" value="TreeGrafter"/>
</dbReference>
<dbReference type="RefSeq" id="WP_152217086.1">
    <property type="nucleotide sequence ID" value="NZ_WESC01000014.1"/>
</dbReference>
<dbReference type="Gene3D" id="3.40.50.12230">
    <property type="match status" value="1"/>
</dbReference>
<feature type="domain" description="Formyl transferase N-terminal" evidence="1">
    <location>
        <begin position="15"/>
        <end position="182"/>
    </location>
</feature>
<organism evidence="3 4">
    <name type="scientific">Parvibaculum sedimenti</name>
    <dbReference type="NCBI Taxonomy" id="2608632"/>
    <lineage>
        <taxon>Bacteria</taxon>
        <taxon>Pseudomonadati</taxon>
        <taxon>Pseudomonadota</taxon>
        <taxon>Alphaproteobacteria</taxon>
        <taxon>Hyphomicrobiales</taxon>
        <taxon>Parvibaculaceae</taxon>
        <taxon>Parvibaculum</taxon>
    </lineage>
</organism>
<dbReference type="EMBL" id="WESC01000014">
    <property type="protein sequence ID" value="KAB7738995.1"/>
    <property type="molecule type" value="Genomic_DNA"/>
</dbReference>
<proteinExistence type="predicted"/>
<dbReference type="Pfam" id="PF02911">
    <property type="entry name" value="Formyl_trans_C"/>
    <property type="match status" value="1"/>
</dbReference>
<evidence type="ECO:0000259" key="1">
    <source>
        <dbReference type="Pfam" id="PF00551"/>
    </source>
</evidence>
<evidence type="ECO:0000259" key="2">
    <source>
        <dbReference type="Pfam" id="PF02911"/>
    </source>
</evidence>
<dbReference type="PANTHER" id="PTHR11138">
    <property type="entry name" value="METHIONYL-TRNA FORMYLTRANSFERASE"/>
    <property type="match status" value="1"/>
</dbReference>
<dbReference type="SUPFAM" id="SSF53328">
    <property type="entry name" value="Formyltransferase"/>
    <property type="match status" value="1"/>
</dbReference>
<dbReference type="InterPro" id="IPR002376">
    <property type="entry name" value="Formyl_transf_N"/>
</dbReference>
<dbReference type="CDD" id="cd08702">
    <property type="entry name" value="Arna_FMT_C"/>
    <property type="match status" value="1"/>
</dbReference>
<protein>
    <submittedName>
        <fullName evidence="3">Formyltransferase</fullName>
    </submittedName>
</protein>
<keyword evidence="3" id="KW-0808">Transferase</keyword>
<comment type="caution">
    <text evidence="3">The sequence shown here is derived from an EMBL/GenBank/DDBJ whole genome shotgun (WGS) entry which is preliminary data.</text>
</comment>
<dbReference type="PANTHER" id="PTHR11138:SF5">
    <property type="entry name" value="METHIONYL-TRNA FORMYLTRANSFERASE, MITOCHONDRIAL"/>
    <property type="match status" value="1"/>
</dbReference>
<feature type="domain" description="Formyl transferase C-terminal" evidence="2">
    <location>
        <begin position="210"/>
        <end position="297"/>
    </location>
</feature>
<keyword evidence="4" id="KW-1185">Reference proteome</keyword>
<dbReference type="InterPro" id="IPR011034">
    <property type="entry name" value="Formyl_transferase-like_C_sf"/>
</dbReference>
<sequence>MAEHKPAKQGIVVFAYSEVGHACLKALIDRGENILALFTHEDSPDERQWFRSCAALAKAHGIPVYTVEPREGDTVERIVSDLAPDLIFSFYYRKMIPERILRHARLGAYNMHGSLLPRYRGRAPLNWAIIHGESETGVTLHVMVKEADAGDVIDMEAVSIGPEETAGQVAERIPAAAVRLVLRQIDGLKAGTAPRHVQDVRKATYFGIRKPEDGRIDWRQTARQVFNLVRAVAPPFPGAFTDAAGRRVMIWRARVSEGSGKPGEVLSLRPLVVAAGEGAVEVVHFGFEGEDEAGASEAMLATLKVGDRLGESA</sequence>
<dbReference type="AlphaFoldDB" id="A0A6N6VI93"/>
<evidence type="ECO:0000313" key="3">
    <source>
        <dbReference type="EMBL" id="KAB7738995.1"/>
    </source>
</evidence>
<dbReference type="SUPFAM" id="SSF50486">
    <property type="entry name" value="FMT C-terminal domain-like"/>
    <property type="match status" value="1"/>
</dbReference>
<accession>A0A6N6VI93</accession>
<name>A0A6N6VI93_9HYPH</name>
<dbReference type="Proteomes" id="UP000468901">
    <property type="component" value="Unassembled WGS sequence"/>
</dbReference>
<dbReference type="InterPro" id="IPR005793">
    <property type="entry name" value="Formyl_trans_C"/>
</dbReference>
<evidence type="ECO:0000313" key="4">
    <source>
        <dbReference type="Proteomes" id="UP000468901"/>
    </source>
</evidence>
<dbReference type="GO" id="GO:0005829">
    <property type="term" value="C:cytosol"/>
    <property type="evidence" value="ECO:0007669"/>
    <property type="project" value="TreeGrafter"/>
</dbReference>
<dbReference type="InterPro" id="IPR036477">
    <property type="entry name" value="Formyl_transf_N_sf"/>
</dbReference>